<dbReference type="GO" id="GO:0008270">
    <property type="term" value="F:zinc ion binding"/>
    <property type="evidence" value="ECO:0007669"/>
    <property type="project" value="InterPro"/>
</dbReference>
<keyword evidence="4" id="KW-1185">Reference proteome</keyword>
<accession>A0A6A6PT51</accession>
<keyword evidence="1" id="KW-0539">Nucleus</keyword>
<dbReference type="OrthoDB" id="4454541at2759"/>
<dbReference type="PANTHER" id="PTHR38111:SF2">
    <property type="entry name" value="FINGER DOMAIN PROTEIN, PUTATIVE (AFU_ORTHOLOGUE AFUA_1G01560)-RELATED"/>
    <property type="match status" value="1"/>
</dbReference>
<dbReference type="GO" id="GO:0000981">
    <property type="term" value="F:DNA-binding transcription factor activity, RNA polymerase II-specific"/>
    <property type="evidence" value="ECO:0007669"/>
    <property type="project" value="InterPro"/>
</dbReference>
<evidence type="ECO:0000256" key="1">
    <source>
        <dbReference type="ARBA" id="ARBA00023242"/>
    </source>
</evidence>
<dbReference type="Pfam" id="PF00172">
    <property type="entry name" value="Zn_clus"/>
    <property type="match status" value="1"/>
</dbReference>
<dbReference type="InterPro" id="IPR053178">
    <property type="entry name" value="Osmoadaptation_assoc"/>
</dbReference>
<dbReference type="PANTHER" id="PTHR38111">
    <property type="entry name" value="ZN(2)-C6 FUNGAL-TYPE DOMAIN-CONTAINING PROTEIN-RELATED"/>
    <property type="match status" value="1"/>
</dbReference>
<reference evidence="3" key="1">
    <citation type="journal article" date="2020" name="Stud. Mycol.">
        <title>101 Dothideomycetes genomes: a test case for predicting lifestyles and emergence of pathogens.</title>
        <authorList>
            <person name="Haridas S."/>
            <person name="Albert R."/>
            <person name="Binder M."/>
            <person name="Bloem J."/>
            <person name="Labutti K."/>
            <person name="Salamov A."/>
            <person name="Andreopoulos B."/>
            <person name="Baker S."/>
            <person name="Barry K."/>
            <person name="Bills G."/>
            <person name="Bluhm B."/>
            <person name="Cannon C."/>
            <person name="Castanera R."/>
            <person name="Culley D."/>
            <person name="Daum C."/>
            <person name="Ezra D."/>
            <person name="Gonzalez J."/>
            <person name="Henrissat B."/>
            <person name="Kuo A."/>
            <person name="Liang C."/>
            <person name="Lipzen A."/>
            <person name="Lutzoni F."/>
            <person name="Magnuson J."/>
            <person name="Mondo S."/>
            <person name="Nolan M."/>
            <person name="Ohm R."/>
            <person name="Pangilinan J."/>
            <person name="Park H.-J."/>
            <person name="Ramirez L."/>
            <person name="Alfaro M."/>
            <person name="Sun H."/>
            <person name="Tritt A."/>
            <person name="Yoshinaga Y."/>
            <person name="Zwiers L.-H."/>
            <person name="Turgeon B."/>
            <person name="Goodwin S."/>
            <person name="Spatafora J."/>
            <person name="Crous P."/>
            <person name="Grigoriev I."/>
        </authorList>
    </citation>
    <scope>NUCLEOTIDE SEQUENCE</scope>
    <source>
        <strain evidence="3">CBS 113389</strain>
    </source>
</reference>
<organism evidence="3 4">
    <name type="scientific">Neohortaea acidophila</name>
    <dbReference type="NCBI Taxonomy" id="245834"/>
    <lineage>
        <taxon>Eukaryota</taxon>
        <taxon>Fungi</taxon>
        <taxon>Dikarya</taxon>
        <taxon>Ascomycota</taxon>
        <taxon>Pezizomycotina</taxon>
        <taxon>Dothideomycetes</taxon>
        <taxon>Dothideomycetidae</taxon>
        <taxon>Mycosphaerellales</taxon>
        <taxon>Teratosphaeriaceae</taxon>
        <taxon>Neohortaea</taxon>
    </lineage>
</organism>
<dbReference type="AlphaFoldDB" id="A0A6A6PT51"/>
<dbReference type="Proteomes" id="UP000799767">
    <property type="component" value="Unassembled WGS sequence"/>
</dbReference>
<dbReference type="SUPFAM" id="SSF57701">
    <property type="entry name" value="Zn2/Cys6 DNA-binding domain"/>
    <property type="match status" value="1"/>
</dbReference>
<proteinExistence type="predicted"/>
<sequence>MVPVSNDIHRVDIHKVDAAKPPSQVDRRRRVVFGRLGHDYCRTCRYVNPRAEPEASLRQRRTLTERSRRRVKCDRTRPYCQRCQAHGRQCEGYSSWELDINPLPVSEHATVPATAEDAYLPVEIANGSMNQAQLLSTFLTDRFADTSLAADPTPHLPRTSIPHLWATTSMSAPLVQHALNTICLEHFAAKTSSRVHIEYALASRGNVLRMLQHALIAPFCHPRDIVLTLMIMSFTSPVGNDTGASRIHVEGALQYLTCREPATFDGNEHLHLVLMRHLRPFALHCGMAQRKEIVFRHPAWARLPRKLGEDDARVYKAACWLPKDADSTKVFRWQQPDLFSDGAAGRNIPRDVVNSLPSLLEKTDEFLTQDANGTPKLSFAAATSLVRRFDNIQKSSVLPSKVEAGANRVSIRNNDIDSFRMDVQAHYYLYSTTFVREHYTFEIPTSAYTSVTVSAFGLLVDCALLQIISHGMTRYGLPADWTGVSRRDVEQRAYQAAYEVCQHVHFYSQRGLTAARIMSIWVTYARNFFDSYGAEVEREWCNGCLEAIASRIRQLEATSYSLCPMIDILDRISGSFRYQRPPGDDTWKTRAWPFR</sequence>
<evidence type="ECO:0000259" key="2">
    <source>
        <dbReference type="Pfam" id="PF00172"/>
    </source>
</evidence>
<evidence type="ECO:0000313" key="4">
    <source>
        <dbReference type="Proteomes" id="UP000799767"/>
    </source>
</evidence>
<gene>
    <name evidence="3" type="ORF">BDY17DRAFT_144663</name>
</gene>
<dbReference type="InterPro" id="IPR001138">
    <property type="entry name" value="Zn2Cys6_DnaBD"/>
</dbReference>
<dbReference type="CDD" id="cd00067">
    <property type="entry name" value="GAL4"/>
    <property type="match status" value="1"/>
</dbReference>
<name>A0A6A6PT51_9PEZI</name>
<dbReference type="GeneID" id="54470552"/>
<protein>
    <recommendedName>
        <fullName evidence="2">Zn(2)-C6 fungal-type domain-containing protein</fullName>
    </recommendedName>
</protein>
<dbReference type="EMBL" id="MU001635">
    <property type="protein sequence ID" value="KAF2483280.1"/>
    <property type="molecule type" value="Genomic_DNA"/>
</dbReference>
<feature type="domain" description="Zn(2)-C6 fungal-type" evidence="2">
    <location>
        <begin position="68"/>
        <end position="94"/>
    </location>
</feature>
<dbReference type="InterPro" id="IPR036864">
    <property type="entry name" value="Zn2-C6_fun-type_DNA-bd_sf"/>
</dbReference>
<dbReference type="RefSeq" id="XP_033589850.1">
    <property type="nucleotide sequence ID" value="XM_033729550.1"/>
</dbReference>
<evidence type="ECO:0000313" key="3">
    <source>
        <dbReference type="EMBL" id="KAF2483280.1"/>
    </source>
</evidence>